<evidence type="ECO:0000313" key="9">
    <source>
        <dbReference type="Proteomes" id="UP000095285"/>
    </source>
</evidence>
<keyword evidence="6" id="KW-0464">Manganese</keyword>
<proteinExistence type="inferred from homology"/>
<keyword evidence="3" id="KW-0479">Metal-binding</keyword>
<evidence type="ECO:0000256" key="4">
    <source>
        <dbReference type="ARBA" id="ARBA00022801"/>
    </source>
</evidence>
<dbReference type="InterPro" id="IPR015797">
    <property type="entry name" value="NUDIX_hydrolase-like_dom_sf"/>
</dbReference>
<comment type="cofactor">
    <cofactor evidence="1">
        <name>Mn(2+)</name>
        <dbReference type="ChEBI" id="CHEBI:29035"/>
    </cofactor>
</comment>
<dbReference type="InterPro" id="IPR045121">
    <property type="entry name" value="CoAse"/>
</dbReference>
<keyword evidence="9" id="KW-1185">Reference proteome</keyword>
<organism evidence="9 10">
    <name type="scientific">Loa loa</name>
    <name type="common">Eye worm</name>
    <name type="synonym">Filaria loa</name>
    <dbReference type="NCBI Taxonomy" id="7209"/>
    <lineage>
        <taxon>Eukaryota</taxon>
        <taxon>Metazoa</taxon>
        <taxon>Ecdysozoa</taxon>
        <taxon>Nematoda</taxon>
        <taxon>Chromadorea</taxon>
        <taxon>Rhabditida</taxon>
        <taxon>Spirurina</taxon>
        <taxon>Spiruromorpha</taxon>
        <taxon>Filarioidea</taxon>
        <taxon>Onchocercidae</taxon>
        <taxon>Loa</taxon>
    </lineage>
</organism>
<keyword evidence="5" id="KW-0460">Magnesium</keyword>
<dbReference type="SUPFAM" id="SSF55811">
    <property type="entry name" value="Nudix"/>
    <property type="match status" value="1"/>
</dbReference>
<dbReference type="GO" id="GO:0010945">
    <property type="term" value="F:coenzyme A diphosphatase activity"/>
    <property type="evidence" value="ECO:0007669"/>
    <property type="project" value="InterPro"/>
</dbReference>
<dbReference type="Proteomes" id="UP000095285">
    <property type="component" value="Unassembled WGS sequence"/>
</dbReference>
<dbReference type="InterPro" id="IPR020476">
    <property type="entry name" value="Nudix_hydrolase"/>
</dbReference>
<dbReference type="InterPro" id="IPR000086">
    <property type="entry name" value="NUDIX_hydrolase_dom"/>
</dbReference>
<evidence type="ECO:0000313" key="10">
    <source>
        <dbReference type="WBParaSite" id="EN70_2416"/>
    </source>
</evidence>
<dbReference type="Gene3D" id="3.90.79.10">
    <property type="entry name" value="Nucleoside Triphosphate Pyrophosphohydrolase"/>
    <property type="match status" value="1"/>
</dbReference>
<evidence type="ECO:0000256" key="3">
    <source>
        <dbReference type="ARBA" id="ARBA00022723"/>
    </source>
</evidence>
<evidence type="ECO:0000256" key="6">
    <source>
        <dbReference type="ARBA" id="ARBA00023211"/>
    </source>
</evidence>
<evidence type="ECO:0000256" key="5">
    <source>
        <dbReference type="ARBA" id="ARBA00022842"/>
    </source>
</evidence>
<dbReference type="PROSITE" id="PS51462">
    <property type="entry name" value="NUDIX"/>
    <property type="match status" value="1"/>
</dbReference>
<reference evidence="10" key="2">
    <citation type="submission" date="2016-11" db="UniProtKB">
        <authorList>
            <consortium name="WormBaseParasite"/>
        </authorList>
    </citation>
    <scope>IDENTIFICATION</scope>
</reference>
<dbReference type="Pfam" id="PF00293">
    <property type="entry name" value="NUDIX"/>
    <property type="match status" value="1"/>
</dbReference>
<reference evidence="9" key="1">
    <citation type="submission" date="2012-04" db="EMBL/GenBank/DDBJ databases">
        <title>The Genome Sequence of Loa loa.</title>
        <authorList>
            <consortium name="The Broad Institute Genome Sequencing Platform"/>
            <consortium name="Broad Institute Genome Sequencing Center for Infectious Disease"/>
            <person name="Nutman T.B."/>
            <person name="Fink D.L."/>
            <person name="Russ C."/>
            <person name="Young S."/>
            <person name="Zeng Q."/>
            <person name="Gargeya S."/>
            <person name="Alvarado L."/>
            <person name="Berlin A."/>
            <person name="Chapman S.B."/>
            <person name="Chen Z."/>
            <person name="Freedman E."/>
            <person name="Gellesch M."/>
            <person name="Goldberg J."/>
            <person name="Griggs A."/>
            <person name="Gujja S."/>
            <person name="Heilman E.R."/>
            <person name="Heiman D."/>
            <person name="Howarth C."/>
            <person name="Mehta T."/>
            <person name="Neiman D."/>
            <person name="Pearson M."/>
            <person name="Roberts A."/>
            <person name="Saif S."/>
            <person name="Shea T."/>
            <person name="Shenoy N."/>
            <person name="Sisk P."/>
            <person name="Stolte C."/>
            <person name="Sykes S."/>
            <person name="White J."/>
            <person name="Yandava C."/>
            <person name="Haas B."/>
            <person name="Henn M.R."/>
            <person name="Nusbaum C."/>
            <person name="Birren B."/>
        </authorList>
    </citation>
    <scope>NUCLEOTIDE SEQUENCE [LARGE SCALE GENOMIC DNA]</scope>
</reference>
<comment type="similarity">
    <text evidence="7">Belongs to the Nudix hydrolase family.</text>
</comment>
<keyword evidence="4 7" id="KW-0378">Hydrolase</keyword>
<dbReference type="PROSITE" id="PS00893">
    <property type="entry name" value="NUDIX_BOX"/>
    <property type="match status" value="1"/>
</dbReference>
<evidence type="ECO:0000256" key="1">
    <source>
        <dbReference type="ARBA" id="ARBA00001936"/>
    </source>
</evidence>
<dbReference type="PANTHER" id="PTHR12992:SF11">
    <property type="entry name" value="MITOCHONDRIAL COENZYME A DIPHOSPHATASE NUDT8"/>
    <property type="match status" value="1"/>
</dbReference>
<dbReference type="InterPro" id="IPR020084">
    <property type="entry name" value="NUDIX_hydrolase_CS"/>
</dbReference>
<dbReference type="AlphaFoldDB" id="A0A1I7VGV5"/>
<dbReference type="PANTHER" id="PTHR12992">
    <property type="entry name" value="NUDIX HYDROLASE"/>
    <property type="match status" value="1"/>
</dbReference>
<dbReference type="WBParaSite" id="EN70_2416">
    <property type="protein sequence ID" value="EN70_2416"/>
    <property type="gene ID" value="EN70_2416"/>
</dbReference>
<evidence type="ECO:0000259" key="8">
    <source>
        <dbReference type="PROSITE" id="PS51462"/>
    </source>
</evidence>
<name>A0A1I7VGV5_LOALO</name>
<dbReference type="PRINTS" id="PR00502">
    <property type="entry name" value="NUDIXFAMILY"/>
</dbReference>
<evidence type="ECO:0000256" key="2">
    <source>
        <dbReference type="ARBA" id="ARBA00001946"/>
    </source>
</evidence>
<feature type="domain" description="Nudix hydrolase" evidence="8">
    <location>
        <begin position="34"/>
        <end position="156"/>
    </location>
</feature>
<sequence>MYEISKRWSSPTVYRIVLDEQLRERFCERLKQQLMILSNHITVSNIHHRSLLLAGHRGEVSFPGGRLEQGETHEEAALRETAEEIGLYSCQIEVWGRLKHVTTRFMSTVTPVVGLVQETTDFSTIRAKRDEVQTVFAAPIEELCTSHRYTHFRRVD</sequence>
<dbReference type="CDD" id="cd03426">
    <property type="entry name" value="NUDIX_CoAse_Nudt7"/>
    <property type="match status" value="1"/>
</dbReference>
<comment type="cofactor">
    <cofactor evidence="2">
        <name>Mg(2+)</name>
        <dbReference type="ChEBI" id="CHEBI:18420"/>
    </cofactor>
</comment>
<dbReference type="STRING" id="7209.A0A1I7VGV5"/>
<accession>A0A1I7VGV5</accession>
<protein>
    <submittedName>
        <fullName evidence="10">Nudix hydrolase domain-containing protein</fullName>
    </submittedName>
</protein>
<evidence type="ECO:0000256" key="7">
    <source>
        <dbReference type="RuleBase" id="RU003476"/>
    </source>
</evidence>
<dbReference type="GO" id="GO:0046872">
    <property type="term" value="F:metal ion binding"/>
    <property type="evidence" value="ECO:0007669"/>
    <property type="project" value="UniProtKB-KW"/>
</dbReference>